<dbReference type="EMBL" id="AP018042">
    <property type="protein sequence ID" value="BAX81741.1"/>
    <property type="molecule type" value="Genomic_DNA"/>
</dbReference>
<feature type="signal peptide" evidence="1">
    <location>
        <begin position="1"/>
        <end position="22"/>
    </location>
</feature>
<dbReference type="OrthoDB" id="9816070at2"/>
<keyword evidence="1" id="KW-0732">Signal</keyword>
<evidence type="ECO:0000313" key="2">
    <source>
        <dbReference type="EMBL" id="BAX81741.1"/>
    </source>
</evidence>
<evidence type="ECO:0000256" key="1">
    <source>
        <dbReference type="SAM" id="SignalP"/>
    </source>
</evidence>
<keyword evidence="3" id="KW-1185">Reference proteome</keyword>
<dbReference type="AlphaFoldDB" id="A0A1Y1CR67"/>
<accession>A0A1Y1CR67</accession>
<sequence length="395" mass="44241">MRLKSCPYIVLLFLIVCFSACSNKTNSKKSELHISLIDSTNHSARLVSVQIFNAHSNYFAYVAGETKSTEVYTINEQGKLDFLEQHQVASKAGGIRALTNVKINDSNLLILGNKADNSIEVYRIENNGKLEKINSVFDTDSTFIDETVTIHDITINNRTFIYAGGLDKGLSCFELSENGALRPIQSIEDNDTLFLHGIIGMSSLVIDNKTFLITGAFFDGGISCFQIMENGHLKNVSNLKDDKNMFLNGTFPVNTVQLGDQNFLLVGHRHKIHYSVDNAEEDYHGDGINVFKVDAQGQIKLHSLLKDNEELLLKGSTRIEILKSDENSAFVFIGTRDDKGIQICSLQQDGILKPIKTIDLGYSIYNGMTLKNMYDNWYLLVGSYDKNKLEMYSIK</sequence>
<protein>
    <submittedName>
        <fullName evidence="2">Stress protein</fullName>
    </submittedName>
</protein>
<proteinExistence type="predicted"/>
<reference evidence="2 3" key="1">
    <citation type="journal article" date="2018" name="Mar. Genomics">
        <title>Complete genome sequence of Marinifilaceae bacterium strain SPP2, isolated from the Antarctic marine sediment.</title>
        <authorList>
            <person name="Watanabe M."/>
            <person name="Kojima H."/>
            <person name="Fukui M."/>
        </authorList>
    </citation>
    <scope>NUCLEOTIDE SEQUENCE [LARGE SCALE GENOMIC DNA]</scope>
    <source>
        <strain evidence="2 3">SPP2</strain>
    </source>
</reference>
<dbReference type="Proteomes" id="UP000218267">
    <property type="component" value="Chromosome"/>
</dbReference>
<evidence type="ECO:0000313" key="3">
    <source>
        <dbReference type="Proteomes" id="UP000218267"/>
    </source>
</evidence>
<dbReference type="InterPro" id="IPR015943">
    <property type="entry name" value="WD40/YVTN_repeat-like_dom_sf"/>
</dbReference>
<dbReference type="SUPFAM" id="SSF50978">
    <property type="entry name" value="WD40 repeat-like"/>
    <property type="match status" value="1"/>
</dbReference>
<feature type="chain" id="PRO_5012530660" evidence="1">
    <location>
        <begin position="23"/>
        <end position="395"/>
    </location>
</feature>
<name>A0A1Y1CR67_9BACT</name>
<dbReference type="RefSeq" id="WP_096431418.1">
    <property type="nucleotide sequence ID" value="NZ_AP018042.1"/>
</dbReference>
<organism evidence="2 3">
    <name type="scientific">Labilibaculum antarcticum</name>
    <dbReference type="NCBI Taxonomy" id="1717717"/>
    <lineage>
        <taxon>Bacteria</taxon>
        <taxon>Pseudomonadati</taxon>
        <taxon>Bacteroidota</taxon>
        <taxon>Bacteroidia</taxon>
        <taxon>Marinilabiliales</taxon>
        <taxon>Marinifilaceae</taxon>
        <taxon>Labilibaculum</taxon>
    </lineage>
</organism>
<dbReference type="KEGG" id="mbas:ALGA_3443"/>
<gene>
    <name evidence="2" type="ORF">ALGA_3443</name>
</gene>
<dbReference type="Gene3D" id="2.130.10.10">
    <property type="entry name" value="YVTN repeat-like/Quinoprotein amine dehydrogenase"/>
    <property type="match status" value="1"/>
</dbReference>
<reference evidence="3" key="2">
    <citation type="journal article" date="2020" name="Antonie Van Leeuwenhoek">
        <title>Labilibaculum antarcticum sp. nov., a novel facultative anaerobic, psychrotorelant bacterium isolated from marine sediment of Antarctica.</title>
        <authorList>
            <person name="Watanabe M."/>
            <person name="Kojima H."/>
            <person name="Fukui M."/>
        </authorList>
    </citation>
    <scope>NUCLEOTIDE SEQUENCE [LARGE SCALE GENOMIC DNA]</scope>
    <source>
        <strain evidence="3">SPP2</strain>
    </source>
</reference>
<dbReference type="InterPro" id="IPR036322">
    <property type="entry name" value="WD40_repeat_dom_sf"/>
</dbReference>